<dbReference type="Gene3D" id="3.60.10.10">
    <property type="entry name" value="Endonuclease/exonuclease/phosphatase"/>
    <property type="match status" value="1"/>
</dbReference>
<dbReference type="SUPFAM" id="SSF56219">
    <property type="entry name" value="DNase I-like"/>
    <property type="match status" value="1"/>
</dbReference>
<dbReference type="InterPro" id="IPR036691">
    <property type="entry name" value="Endo/exonu/phosph_ase_sf"/>
</dbReference>
<reference evidence="2 3" key="1">
    <citation type="submission" date="2023-01" db="EMBL/GenBank/DDBJ databases">
        <authorList>
            <person name="Whitehead M."/>
        </authorList>
    </citation>
    <scope>NUCLEOTIDE SEQUENCE [LARGE SCALE GENOMIC DNA]</scope>
</reference>
<evidence type="ECO:0000259" key="1">
    <source>
        <dbReference type="PROSITE" id="PS50878"/>
    </source>
</evidence>
<dbReference type="Proteomes" id="UP001160148">
    <property type="component" value="Unassembled WGS sequence"/>
</dbReference>
<dbReference type="InterPro" id="IPR043502">
    <property type="entry name" value="DNA/RNA_pol_sf"/>
</dbReference>
<dbReference type="PANTHER" id="PTHR19446">
    <property type="entry name" value="REVERSE TRANSCRIPTASES"/>
    <property type="match status" value="1"/>
</dbReference>
<feature type="domain" description="Reverse transcriptase" evidence="1">
    <location>
        <begin position="445"/>
        <end position="716"/>
    </location>
</feature>
<dbReference type="EMBL" id="CARXXK010001328">
    <property type="protein sequence ID" value="CAI6375412.1"/>
    <property type="molecule type" value="Genomic_DNA"/>
</dbReference>
<dbReference type="CDD" id="cd01650">
    <property type="entry name" value="RT_nLTR_like"/>
    <property type="match status" value="1"/>
</dbReference>
<comment type="caution">
    <text evidence="2">The sequence shown here is derived from an EMBL/GenBank/DDBJ whole genome shotgun (WGS) entry which is preliminary data.</text>
</comment>
<keyword evidence="3" id="KW-1185">Reference proteome</keyword>
<organism evidence="2 3">
    <name type="scientific">Macrosiphum euphorbiae</name>
    <name type="common">potato aphid</name>
    <dbReference type="NCBI Taxonomy" id="13131"/>
    <lineage>
        <taxon>Eukaryota</taxon>
        <taxon>Metazoa</taxon>
        <taxon>Ecdysozoa</taxon>
        <taxon>Arthropoda</taxon>
        <taxon>Hexapoda</taxon>
        <taxon>Insecta</taxon>
        <taxon>Pterygota</taxon>
        <taxon>Neoptera</taxon>
        <taxon>Paraneoptera</taxon>
        <taxon>Hemiptera</taxon>
        <taxon>Sternorrhyncha</taxon>
        <taxon>Aphidomorpha</taxon>
        <taxon>Aphidoidea</taxon>
        <taxon>Aphididae</taxon>
        <taxon>Macrosiphini</taxon>
        <taxon>Macrosiphum</taxon>
    </lineage>
</organism>
<dbReference type="SUPFAM" id="SSF56672">
    <property type="entry name" value="DNA/RNA polymerases"/>
    <property type="match status" value="1"/>
</dbReference>
<gene>
    <name evidence="2" type="ORF">MEUPH1_LOCUS28920</name>
</gene>
<dbReference type="InterPro" id="IPR005135">
    <property type="entry name" value="Endo/exonuclease/phosphatase"/>
</dbReference>
<dbReference type="CDD" id="cd09077">
    <property type="entry name" value="R1-I-EN"/>
    <property type="match status" value="1"/>
</dbReference>
<dbReference type="PROSITE" id="PS50878">
    <property type="entry name" value="RT_POL"/>
    <property type="match status" value="1"/>
</dbReference>
<evidence type="ECO:0000313" key="3">
    <source>
        <dbReference type="Proteomes" id="UP001160148"/>
    </source>
</evidence>
<evidence type="ECO:0000313" key="2">
    <source>
        <dbReference type="EMBL" id="CAI6375412.1"/>
    </source>
</evidence>
<dbReference type="GO" id="GO:0003824">
    <property type="term" value="F:catalytic activity"/>
    <property type="evidence" value="ECO:0007669"/>
    <property type="project" value="InterPro"/>
</dbReference>
<dbReference type="Pfam" id="PF14529">
    <property type="entry name" value="Exo_endo_phos_2"/>
    <property type="match status" value="1"/>
</dbReference>
<dbReference type="InterPro" id="IPR000477">
    <property type="entry name" value="RT_dom"/>
</dbReference>
<dbReference type="GO" id="GO:0071897">
    <property type="term" value="P:DNA biosynthetic process"/>
    <property type="evidence" value="ECO:0007669"/>
    <property type="project" value="UniProtKB-ARBA"/>
</dbReference>
<dbReference type="AlphaFoldDB" id="A0AAV0Y5Z6"/>
<accession>A0AAV0Y5Z6</accession>
<name>A0AAV0Y5Z6_9HEMI</name>
<sequence>MPRFIQANLNRAKAAQALIMQTIYEKKADVAIISEPNRIPDNGSWFSSSDMSCAIYIDPDTRVINNGQGHGFVWVDIPDLRVYSCYYSPNRRHSAESYIMYLSRVSDSVRQGPKEVILAGDFNAHSPSWGSPSTCAKGEALTDMVSSLGLYVRNQGDAPTFERGGSCSHIDVTFASQAVLRNMHVWEVLDTDIGSDHNCIFFTVQGKANHQASALSGWSWRRMDASKLEAFAKAYHVPSEGIVFNDQGLQNFLQQACDSCMPRRKNCQTNRKPVHWWTSEIASLRKLSLQARRKYQKIRKRLGPELCVVEHRAAREASKALRLEIRRSQEKCWRLLCKEVDNDPWGLPYRIVTKKLIGRRSIPGLTLPGRLDAIVNWLFPRCPPPQYTPVDSQVTVADTFAVEDLKQAGLNLPRGKAPGPDGVPDEVLRVIVKVRPELLLPTFIACLRTGQFLESWKTAKLVLLRKGNKPLEEPSSYRPLCLLNSVGKLYERLIKVKIESHLYAQPDGLSRLQFGFVKSRSTTQAVSHVMKIVEKAGTGQLYNRRLCALASLDVANAFNSAPWDHIDAALIEKRVPGYLIAGIRSYFDGRSVQTDAGTREVTAGVPQGSVIGPLLWNIFYDSLLRMEYPEGVQVVCFADDAAIVATGKTTWMLESAMNSALDMVADWMDEHQLTISSSKSAAVMLTTKRGYVKPVFKYKGTNIELKDSIRYLGVELSCVLGFRKHIEVTSDKVMKTASALARLMPNVGGPMPVKRKLLTSVVHSQLLYAAPIWHSALLYERNKKTLASPQRKMALRVISAYCTVSNEAAMVVAGIVPIHILALERALMERSKSTGILKDVARADANARSMLKWQAEWEAASNGRWTFRLIPNVQQWTERSFGQVSFHMTQALTGHGCFNAYLCRFKKRDDSVCMYCQHPVDDVEHTVFLCDRWWRQRRELEVMLDGMFTPEAMTATMLSSRRRWDAVSKFIETVLTTKEADERAIQAEA</sequence>
<protein>
    <recommendedName>
        <fullName evidence="1">Reverse transcriptase domain-containing protein</fullName>
    </recommendedName>
</protein>
<dbReference type="Pfam" id="PF00078">
    <property type="entry name" value="RVT_1"/>
    <property type="match status" value="1"/>
</dbReference>
<proteinExistence type="predicted"/>